<feature type="region of interest" description="Disordered" evidence="1">
    <location>
        <begin position="1"/>
        <end position="102"/>
    </location>
</feature>
<feature type="compositionally biased region" description="Polar residues" evidence="1">
    <location>
        <begin position="128"/>
        <end position="140"/>
    </location>
</feature>
<protein>
    <recommendedName>
        <fullName evidence="4">Ataxin-2 C-terminal domain-containing protein</fullName>
    </recommendedName>
</protein>
<evidence type="ECO:0000256" key="1">
    <source>
        <dbReference type="SAM" id="MobiDB-lite"/>
    </source>
</evidence>
<feature type="compositionally biased region" description="Basic and acidic residues" evidence="1">
    <location>
        <begin position="18"/>
        <end position="66"/>
    </location>
</feature>
<feature type="region of interest" description="Disordered" evidence="1">
    <location>
        <begin position="118"/>
        <end position="143"/>
    </location>
</feature>
<accession>A0A6D2K4Q3</accession>
<feature type="region of interest" description="Disordered" evidence="1">
    <location>
        <begin position="268"/>
        <end position="317"/>
    </location>
</feature>
<evidence type="ECO:0008006" key="4">
    <source>
        <dbReference type="Google" id="ProtNLM"/>
    </source>
</evidence>
<feature type="compositionally biased region" description="Basic and acidic residues" evidence="1">
    <location>
        <begin position="89"/>
        <end position="98"/>
    </location>
</feature>
<evidence type="ECO:0000313" key="2">
    <source>
        <dbReference type="EMBL" id="CAA7047037.1"/>
    </source>
</evidence>
<evidence type="ECO:0000313" key="3">
    <source>
        <dbReference type="Proteomes" id="UP000467841"/>
    </source>
</evidence>
<reference evidence="2" key="1">
    <citation type="submission" date="2020-01" db="EMBL/GenBank/DDBJ databases">
        <authorList>
            <person name="Mishra B."/>
        </authorList>
    </citation>
    <scope>NUCLEOTIDE SEQUENCE [LARGE SCALE GENOMIC DNA]</scope>
</reference>
<keyword evidence="3" id="KW-1185">Reference proteome</keyword>
<gene>
    <name evidence="2" type="ORF">MERR_LOCUS34272</name>
</gene>
<feature type="compositionally biased region" description="Polar residues" evidence="1">
    <location>
        <begin position="300"/>
        <end position="317"/>
    </location>
</feature>
<dbReference type="Proteomes" id="UP000467841">
    <property type="component" value="Unassembled WGS sequence"/>
</dbReference>
<proteinExistence type="predicted"/>
<name>A0A6D2K4Q3_9BRAS</name>
<organism evidence="2 3">
    <name type="scientific">Microthlaspi erraticum</name>
    <dbReference type="NCBI Taxonomy" id="1685480"/>
    <lineage>
        <taxon>Eukaryota</taxon>
        <taxon>Viridiplantae</taxon>
        <taxon>Streptophyta</taxon>
        <taxon>Embryophyta</taxon>
        <taxon>Tracheophyta</taxon>
        <taxon>Spermatophyta</taxon>
        <taxon>Magnoliopsida</taxon>
        <taxon>eudicotyledons</taxon>
        <taxon>Gunneridae</taxon>
        <taxon>Pentapetalae</taxon>
        <taxon>rosids</taxon>
        <taxon>malvids</taxon>
        <taxon>Brassicales</taxon>
        <taxon>Brassicaceae</taxon>
        <taxon>Coluteocarpeae</taxon>
        <taxon>Microthlaspi</taxon>
    </lineage>
</organism>
<sequence>MASEGGTRANVNDPAKTTGEEEKRTEEDDLAKSNDEGEVKTGDDDPAKITGEEEKRTEEDDLAKTDGEEEAKAEEADLDKTADEEEARAEEAEPEKETFMSALDFDTFDAAFKLTMAEDEPSGGSGSRQQVSVTNNSPRSLNAAAAPWRPNQIARPVIQEPAFADHNYGFGMPQQHYHPNAGAPMMYEQYRGPAPMWPGMYNHPQQPIVPHVVLVPAPMIPMMYNQPQEQFGQAPMMPMMYNQPQEQFGQAPVRPMGYNNQQQQVYQGGQHFGFPNNAAAAPRPEMDQEMQQLQHQMQQPAASQGSNSGPTSGQRQD</sequence>
<feature type="compositionally biased region" description="Low complexity" evidence="1">
    <location>
        <begin position="289"/>
        <end position="299"/>
    </location>
</feature>
<dbReference type="EMBL" id="CACVBM020001362">
    <property type="protein sequence ID" value="CAA7047037.1"/>
    <property type="molecule type" value="Genomic_DNA"/>
</dbReference>
<dbReference type="AlphaFoldDB" id="A0A6D2K4Q3"/>
<comment type="caution">
    <text evidence="2">The sequence shown here is derived from an EMBL/GenBank/DDBJ whole genome shotgun (WGS) entry which is preliminary data.</text>
</comment>